<protein>
    <recommendedName>
        <fullName evidence="4">Arrestin-like N-terminal domain-containing protein</fullName>
    </recommendedName>
</protein>
<name>A0ABQ0LXT8_MYCCL</name>
<feature type="compositionally biased region" description="Polar residues" evidence="1">
    <location>
        <begin position="64"/>
        <end position="73"/>
    </location>
</feature>
<gene>
    <name evidence="2" type="ORF">MCHLO_12639</name>
</gene>
<proteinExistence type="predicted"/>
<evidence type="ECO:0000313" key="2">
    <source>
        <dbReference type="EMBL" id="GAT55925.1"/>
    </source>
</evidence>
<reference evidence="2" key="1">
    <citation type="submission" date="2014-09" db="EMBL/GenBank/DDBJ databases">
        <title>Genome sequence of the luminous mushroom Mycena chlorophos for searching fungal bioluminescence genes.</title>
        <authorList>
            <person name="Tanaka Y."/>
            <person name="Kasuga D."/>
            <person name="Oba Y."/>
            <person name="Hase S."/>
            <person name="Sato K."/>
            <person name="Oba Y."/>
            <person name="Sakakibara Y."/>
        </authorList>
    </citation>
    <scope>NUCLEOTIDE SEQUENCE</scope>
</reference>
<dbReference type="Gene3D" id="2.60.40.640">
    <property type="match status" value="1"/>
</dbReference>
<accession>A0ABQ0LXT8</accession>
<feature type="region of interest" description="Disordered" evidence="1">
    <location>
        <begin position="48"/>
        <end position="86"/>
    </location>
</feature>
<evidence type="ECO:0008006" key="4">
    <source>
        <dbReference type="Google" id="ProtNLM"/>
    </source>
</evidence>
<dbReference type="Proteomes" id="UP000815677">
    <property type="component" value="Unassembled WGS sequence"/>
</dbReference>
<dbReference type="EMBL" id="DF849179">
    <property type="protein sequence ID" value="GAT55925.1"/>
    <property type="molecule type" value="Genomic_DNA"/>
</dbReference>
<keyword evidence="3" id="KW-1185">Reference proteome</keyword>
<feature type="region of interest" description="Disordered" evidence="1">
    <location>
        <begin position="521"/>
        <end position="540"/>
    </location>
</feature>
<evidence type="ECO:0000256" key="1">
    <source>
        <dbReference type="SAM" id="MobiDB-lite"/>
    </source>
</evidence>
<sequence length="540" mass="59742">MTRRLPTPPLAVTLDNPLEGLSHGQPELDIDDLMDDTETLPLYSPRMSVLSEPPAYSDEATQPAHWQSAQVESAQPAPDLEPAVEPAPVQVEAVPSARVETVPSARVEVAPSARVEMAPSARVEVAPLAQLGAAAPPEHAVPAQFDPALLTTKMFTYEMKNFFNTGKTWATVTIGGDARLSHDTPVFLEGASIRGSVKLDLQHRDPITSIWIFVHGDLVMTSGGESARSMFMNTRHFVWAARSGDPRAPRTPTADKPVSPWTEKLHGKYEFPLVFVTGNPRGSPRRPVPVPALDPHPCPRADVYCLPHTFKDGYSGSIHYGLDLHIERKGKLASDDRLTVPFDFFSMRQPPTSSLLQKLAFQNHAPMPSPREDPQGWHAMTRKPVTVLIRGHVFGDRNVEIKCWCADQLTLDLLASTKTSVLNLYLQRRITWGTVDHVQPCGKAVWWPLKETTIPQDPRRRCLRLMGEIALSGQFAPTSAIHMFSVEYTVILSTVDVVAKRFDSWYRSEQLATQTVEITTRFPAGPRPPQSIAPTQAHTS</sequence>
<feature type="region of interest" description="Disordered" evidence="1">
    <location>
        <begin position="1"/>
        <end position="29"/>
    </location>
</feature>
<organism evidence="2 3">
    <name type="scientific">Mycena chlorophos</name>
    <name type="common">Agaric fungus</name>
    <name type="synonym">Agaricus chlorophos</name>
    <dbReference type="NCBI Taxonomy" id="658473"/>
    <lineage>
        <taxon>Eukaryota</taxon>
        <taxon>Fungi</taxon>
        <taxon>Dikarya</taxon>
        <taxon>Basidiomycota</taxon>
        <taxon>Agaricomycotina</taxon>
        <taxon>Agaricomycetes</taxon>
        <taxon>Agaricomycetidae</taxon>
        <taxon>Agaricales</taxon>
        <taxon>Marasmiineae</taxon>
        <taxon>Mycenaceae</taxon>
        <taxon>Mycena</taxon>
    </lineage>
</organism>
<evidence type="ECO:0000313" key="3">
    <source>
        <dbReference type="Proteomes" id="UP000815677"/>
    </source>
</evidence>
<dbReference type="InterPro" id="IPR014752">
    <property type="entry name" value="Arrestin-like_C"/>
</dbReference>